<sequence>MDWLAAVPHDKVAAMRGFLDVWYADVPTADPTEIDSPVPLPAALTAFYERATRKPVIFGVHNSVYPPHELEYDEDEGGVVFAAENQGAWAKVIDPDDEDPEVYDDGEPDPEPLSGVLLQFALVEAVMSAPYATHEEVTRAERDELLTGLTRVPLSPASFPEHGTLLYAGPGVVALSYQSEAGHQVLTGRRRRQE</sequence>
<evidence type="ECO:0000313" key="2">
    <source>
        <dbReference type="Proteomes" id="UP000612282"/>
    </source>
</evidence>
<accession>A0ABQ3XNC3</accession>
<organism evidence="1 2">
    <name type="scientific">Actinoplanes couchii</name>
    <dbReference type="NCBI Taxonomy" id="403638"/>
    <lineage>
        <taxon>Bacteria</taxon>
        <taxon>Bacillati</taxon>
        <taxon>Actinomycetota</taxon>
        <taxon>Actinomycetes</taxon>
        <taxon>Micromonosporales</taxon>
        <taxon>Micromonosporaceae</taxon>
        <taxon>Actinoplanes</taxon>
    </lineage>
</organism>
<evidence type="ECO:0000313" key="1">
    <source>
        <dbReference type="EMBL" id="GID60001.1"/>
    </source>
</evidence>
<dbReference type="Proteomes" id="UP000612282">
    <property type="component" value="Unassembled WGS sequence"/>
</dbReference>
<gene>
    <name evidence="1" type="ORF">Aco03nite_084050</name>
</gene>
<name>A0ABQ3XNC3_9ACTN</name>
<keyword evidence="2" id="KW-1185">Reference proteome</keyword>
<reference evidence="1 2" key="1">
    <citation type="submission" date="2021-01" db="EMBL/GenBank/DDBJ databases">
        <title>Whole genome shotgun sequence of Actinoplanes couchii NBRC 106145.</title>
        <authorList>
            <person name="Komaki H."/>
            <person name="Tamura T."/>
        </authorList>
    </citation>
    <scope>NUCLEOTIDE SEQUENCE [LARGE SCALE GENOMIC DNA]</scope>
    <source>
        <strain evidence="1 2">NBRC 106145</strain>
    </source>
</reference>
<protein>
    <submittedName>
        <fullName evidence="1">Uncharacterized protein</fullName>
    </submittedName>
</protein>
<comment type="caution">
    <text evidence="1">The sequence shown here is derived from an EMBL/GenBank/DDBJ whole genome shotgun (WGS) entry which is preliminary data.</text>
</comment>
<dbReference type="EMBL" id="BOMG01000103">
    <property type="protein sequence ID" value="GID60001.1"/>
    <property type="molecule type" value="Genomic_DNA"/>
</dbReference>
<proteinExistence type="predicted"/>